<accession>A0A543NK33</accession>
<dbReference type="PANTHER" id="PTHR43158">
    <property type="entry name" value="SKFA PEPTIDE EXPORT ATP-BINDING PROTEIN SKFE"/>
    <property type="match status" value="1"/>
</dbReference>
<evidence type="ECO:0000256" key="2">
    <source>
        <dbReference type="ARBA" id="ARBA00022840"/>
    </source>
</evidence>
<dbReference type="GO" id="GO:0016887">
    <property type="term" value="F:ATP hydrolysis activity"/>
    <property type="evidence" value="ECO:0007669"/>
    <property type="project" value="InterPro"/>
</dbReference>
<dbReference type="Gene3D" id="3.40.50.300">
    <property type="entry name" value="P-loop containing nucleotide triphosphate hydrolases"/>
    <property type="match status" value="1"/>
</dbReference>
<dbReference type="AlphaFoldDB" id="A0A543NK33"/>
<dbReference type="RefSeq" id="WP_141923688.1">
    <property type="nucleotide sequence ID" value="NZ_VFQC01000001.1"/>
</dbReference>
<dbReference type="SMART" id="SM00382">
    <property type="entry name" value="AAA"/>
    <property type="match status" value="1"/>
</dbReference>
<evidence type="ECO:0000256" key="3">
    <source>
        <dbReference type="SAM" id="MobiDB-lite"/>
    </source>
</evidence>
<dbReference type="SUPFAM" id="SSF52540">
    <property type="entry name" value="P-loop containing nucleoside triphosphate hydrolases"/>
    <property type="match status" value="1"/>
</dbReference>
<keyword evidence="1" id="KW-0547">Nucleotide-binding</keyword>
<dbReference type="OrthoDB" id="5296765at2"/>
<sequence>MTGPAATPALRTSGLGKRYGGTWALRDCSVSVPRGRICFLVGTNGAGKSTLLDLVCGIAEPTTGTVDVLGSPVARGEGSRRVSFLDQNKPLFRSFTVDEMMRTGRELNPSWDASLARRVLAVGDIPGSARVNTLSGGHRGLVALALTLGKSADLVLLDEPLAELDPVARHEVLGLVLAEAAERELTVVISSHTLPDMDGVCDYLLLLNQGRVQLAGEPEEIARAHRRVTTVPGAEDAESADTGTESGHTVVDSWQTGRGSGALVRSDGELPPDWYPERVTAEEVVLAHMRNPEVAELYTAAALGETVTQEAEVLS</sequence>
<dbReference type="Proteomes" id="UP000317422">
    <property type="component" value="Unassembled WGS sequence"/>
</dbReference>
<evidence type="ECO:0000256" key="1">
    <source>
        <dbReference type="ARBA" id="ARBA00022741"/>
    </source>
</evidence>
<feature type="compositionally biased region" description="Polar residues" evidence="3">
    <location>
        <begin position="241"/>
        <end position="257"/>
    </location>
</feature>
<dbReference type="EMBL" id="VFQC01000001">
    <property type="protein sequence ID" value="TQN32144.1"/>
    <property type="molecule type" value="Genomic_DNA"/>
</dbReference>
<dbReference type="CDD" id="cd03230">
    <property type="entry name" value="ABC_DR_subfamily_A"/>
    <property type="match status" value="1"/>
</dbReference>
<dbReference type="InterPro" id="IPR003593">
    <property type="entry name" value="AAA+_ATPase"/>
</dbReference>
<feature type="region of interest" description="Disordered" evidence="3">
    <location>
        <begin position="230"/>
        <end position="269"/>
    </location>
</feature>
<evidence type="ECO:0000313" key="5">
    <source>
        <dbReference type="EMBL" id="TQN32144.1"/>
    </source>
</evidence>
<dbReference type="GO" id="GO:0005524">
    <property type="term" value="F:ATP binding"/>
    <property type="evidence" value="ECO:0007669"/>
    <property type="project" value="UniProtKB-KW"/>
</dbReference>
<dbReference type="InterPro" id="IPR003439">
    <property type="entry name" value="ABC_transporter-like_ATP-bd"/>
</dbReference>
<protein>
    <submittedName>
        <fullName evidence="5">ABC-2 type transport system ATP-binding protein</fullName>
    </submittedName>
</protein>
<organism evidence="5 6">
    <name type="scientific">Haloactinospora alba</name>
    <dbReference type="NCBI Taxonomy" id="405555"/>
    <lineage>
        <taxon>Bacteria</taxon>
        <taxon>Bacillati</taxon>
        <taxon>Actinomycetota</taxon>
        <taxon>Actinomycetes</taxon>
        <taxon>Streptosporangiales</taxon>
        <taxon>Nocardiopsidaceae</taxon>
        <taxon>Haloactinospora</taxon>
    </lineage>
</organism>
<reference evidence="5 6" key="1">
    <citation type="submission" date="2019-06" db="EMBL/GenBank/DDBJ databases">
        <title>Sequencing the genomes of 1000 actinobacteria strains.</title>
        <authorList>
            <person name="Klenk H.-P."/>
        </authorList>
    </citation>
    <scope>NUCLEOTIDE SEQUENCE [LARGE SCALE GENOMIC DNA]</scope>
    <source>
        <strain evidence="5 6">DSM 45015</strain>
    </source>
</reference>
<dbReference type="InterPro" id="IPR027417">
    <property type="entry name" value="P-loop_NTPase"/>
</dbReference>
<name>A0A543NK33_9ACTN</name>
<dbReference type="Pfam" id="PF00005">
    <property type="entry name" value="ABC_tran"/>
    <property type="match status" value="1"/>
</dbReference>
<gene>
    <name evidence="5" type="ORF">FHX37_2072</name>
</gene>
<keyword evidence="6" id="KW-1185">Reference proteome</keyword>
<keyword evidence="2 5" id="KW-0067">ATP-binding</keyword>
<dbReference type="PROSITE" id="PS50893">
    <property type="entry name" value="ABC_TRANSPORTER_2"/>
    <property type="match status" value="1"/>
</dbReference>
<evidence type="ECO:0000313" key="6">
    <source>
        <dbReference type="Proteomes" id="UP000317422"/>
    </source>
</evidence>
<dbReference type="PANTHER" id="PTHR43158:SF2">
    <property type="entry name" value="SKFA PEPTIDE EXPORT ATP-BINDING PROTEIN SKFE"/>
    <property type="match status" value="1"/>
</dbReference>
<feature type="domain" description="ABC transporter" evidence="4">
    <location>
        <begin position="10"/>
        <end position="234"/>
    </location>
</feature>
<proteinExistence type="predicted"/>
<comment type="caution">
    <text evidence="5">The sequence shown here is derived from an EMBL/GenBank/DDBJ whole genome shotgun (WGS) entry which is preliminary data.</text>
</comment>
<evidence type="ECO:0000259" key="4">
    <source>
        <dbReference type="PROSITE" id="PS50893"/>
    </source>
</evidence>